<protein>
    <submittedName>
        <fullName evidence="1">Uncharacterized protein</fullName>
    </submittedName>
</protein>
<proteinExistence type="predicted"/>
<dbReference type="OrthoDB" id="5771593at2"/>
<dbReference type="Proteomes" id="UP000242181">
    <property type="component" value="Unassembled WGS sequence"/>
</dbReference>
<dbReference type="Gene3D" id="1.10.8.650">
    <property type="entry name" value="Uncharacterised protein PF13642 yp_926445, C-terminal domain"/>
    <property type="match status" value="1"/>
</dbReference>
<name>A0A2P7R9W3_9GAMM</name>
<evidence type="ECO:0000313" key="1">
    <source>
        <dbReference type="EMBL" id="PSJ47011.1"/>
    </source>
</evidence>
<dbReference type="Pfam" id="PF13642">
    <property type="entry name" value="DUF4144"/>
    <property type="match status" value="1"/>
</dbReference>
<sequence>MAPPGCRRGFFLDEGGWVNAQVAWPAIIEFAGGQGYAWVADNASLAAYGPHEGDGLIDSRGRMHVLSQRPSGGLYWCPQPGLVCLAQLNEGLRHFAAGLGICCLPKLNVRSAPEAVALVAWLERQ</sequence>
<keyword evidence="2" id="KW-1185">Reference proteome</keyword>
<accession>A0A2P7R9W3</accession>
<organism evidence="1 2">
    <name type="scientific">Zobellella taiwanensis</name>
    <dbReference type="NCBI Taxonomy" id="347535"/>
    <lineage>
        <taxon>Bacteria</taxon>
        <taxon>Pseudomonadati</taxon>
        <taxon>Pseudomonadota</taxon>
        <taxon>Gammaproteobacteria</taxon>
        <taxon>Aeromonadales</taxon>
        <taxon>Aeromonadaceae</taxon>
        <taxon>Zobellella</taxon>
    </lineage>
</organism>
<dbReference type="InterPro" id="IPR025284">
    <property type="entry name" value="DUF4144"/>
</dbReference>
<evidence type="ECO:0000313" key="2">
    <source>
        <dbReference type="Proteomes" id="UP000242181"/>
    </source>
</evidence>
<gene>
    <name evidence="1" type="ORF">C7I36_03415</name>
</gene>
<dbReference type="AlphaFoldDB" id="A0A2P7R9W3"/>
<dbReference type="EMBL" id="PXYH01000003">
    <property type="protein sequence ID" value="PSJ47011.1"/>
    <property type="molecule type" value="Genomic_DNA"/>
</dbReference>
<comment type="caution">
    <text evidence="1">The sequence shown here is derived from an EMBL/GenBank/DDBJ whole genome shotgun (WGS) entry which is preliminary data.</text>
</comment>
<reference evidence="1 2" key="1">
    <citation type="submission" date="2018-03" db="EMBL/GenBank/DDBJ databases">
        <title>The draft genome of Zobellella taiwanensis JCM 13381.</title>
        <authorList>
            <person name="Liu L."/>
            <person name="Li L."/>
            <person name="Wang T."/>
            <person name="Zhang X."/>
            <person name="Liang L."/>
        </authorList>
    </citation>
    <scope>NUCLEOTIDE SEQUENCE [LARGE SCALE GENOMIC DNA]</scope>
    <source>
        <strain evidence="1 2">JCM 13381</strain>
    </source>
</reference>